<evidence type="ECO:0000256" key="2">
    <source>
        <dbReference type="SAM" id="Phobius"/>
    </source>
</evidence>
<feature type="region of interest" description="Disordered" evidence="1">
    <location>
        <begin position="323"/>
        <end position="342"/>
    </location>
</feature>
<feature type="transmembrane region" description="Helical" evidence="2">
    <location>
        <begin position="20"/>
        <end position="37"/>
    </location>
</feature>
<evidence type="ECO:0000256" key="1">
    <source>
        <dbReference type="SAM" id="MobiDB-lite"/>
    </source>
</evidence>
<protein>
    <submittedName>
        <fullName evidence="4">NAD-dependent epimerase/dehydratase family protein</fullName>
    </submittedName>
</protein>
<dbReference type="Pfam" id="PF01370">
    <property type="entry name" value="Epimerase"/>
    <property type="match status" value="1"/>
</dbReference>
<dbReference type="PANTHER" id="PTHR48079">
    <property type="entry name" value="PROTEIN YEEZ"/>
    <property type="match status" value="1"/>
</dbReference>
<accession>A0ABW0X7S9</accession>
<evidence type="ECO:0000259" key="3">
    <source>
        <dbReference type="Pfam" id="PF01370"/>
    </source>
</evidence>
<keyword evidence="2" id="KW-0472">Membrane</keyword>
<comment type="caution">
    <text evidence="4">The sequence shown here is derived from an EMBL/GenBank/DDBJ whole genome shotgun (WGS) entry which is preliminary data.</text>
</comment>
<name>A0ABW0X7S9_9ACTN</name>
<dbReference type="InterPro" id="IPR001509">
    <property type="entry name" value="Epimerase_deHydtase"/>
</dbReference>
<feature type="domain" description="NAD-dependent epimerase/dehydratase" evidence="3">
    <location>
        <begin position="20"/>
        <end position="229"/>
    </location>
</feature>
<dbReference type="Gene3D" id="3.40.50.720">
    <property type="entry name" value="NAD(P)-binding Rossmann-like Domain"/>
    <property type="match status" value="1"/>
</dbReference>
<keyword evidence="5" id="KW-1185">Reference proteome</keyword>
<proteinExistence type="predicted"/>
<organism evidence="4 5">
    <name type="scientific">Kitasatospora misakiensis</name>
    <dbReference type="NCBI Taxonomy" id="67330"/>
    <lineage>
        <taxon>Bacteria</taxon>
        <taxon>Bacillati</taxon>
        <taxon>Actinomycetota</taxon>
        <taxon>Actinomycetes</taxon>
        <taxon>Kitasatosporales</taxon>
        <taxon>Streptomycetaceae</taxon>
        <taxon>Kitasatospora</taxon>
    </lineage>
</organism>
<dbReference type="PANTHER" id="PTHR48079:SF6">
    <property type="entry name" value="NAD(P)-BINDING DOMAIN-CONTAINING PROTEIN-RELATED"/>
    <property type="match status" value="1"/>
</dbReference>
<dbReference type="EMBL" id="JBHSOF010000023">
    <property type="protein sequence ID" value="MFC5665089.1"/>
    <property type="molecule type" value="Genomic_DNA"/>
</dbReference>
<dbReference type="RefSeq" id="WP_380226777.1">
    <property type="nucleotide sequence ID" value="NZ_JBHSOF010000023.1"/>
</dbReference>
<dbReference type="InterPro" id="IPR051783">
    <property type="entry name" value="NAD(P)-dependent_oxidoreduct"/>
</dbReference>
<sequence>MTEVRGKDGARSGTGRRPTVLLTGASGFIGSAVLAALRARPEVGEIRALARTAAPAGTVPVTADLAEPATLRGAAEGADVLIHLASLVTGSEEACAAVNVDGSRVLLGEAGRAGVGRIVHLSTSAVYGAGPHRDILVDEVAPAPVSAASRTRLAGERAALDAGAVVLRAPLVLGAGDRWVVPCLADLLRRVPARWDGGGALLSLVAVADLARLITALALAPEPPAPSGVFHAGHPQPVSIDRLLAALAEHGVLPPAPDADWPWERCVAELRRVPGVFGERQLELMARDHWYRSAEIWRLAGTDPGPGPLDRLADAAPWYRAHLAGGHPDAPPRANLPTFQRI</sequence>
<evidence type="ECO:0000313" key="5">
    <source>
        <dbReference type="Proteomes" id="UP001595975"/>
    </source>
</evidence>
<gene>
    <name evidence="4" type="ORF">ACFP3U_19150</name>
</gene>
<keyword evidence="2" id="KW-1133">Transmembrane helix</keyword>
<dbReference type="SUPFAM" id="SSF51735">
    <property type="entry name" value="NAD(P)-binding Rossmann-fold domains"/>
    <property type="match status" value="1"/>
</dbReference>
<reference evidence="5" key="1">
    <citation type="journal article" date="2019" name="Int. J. Syst. Evol. Microbiol.">
        <title>The Global Catalogue of Microorganisms (GCM) 10K type strain sequencing project: providing services to taxonomists for standard genome sequencing and annotation.</title>
        <authorList>
            <consortium name="The Broad Institute Genomics Platform"/>
            <consortium name="The Broad Institute Genome Sequencing Center for Infectious Disease"/>
            <person name="Wu L."/>
            <person name="Ma J."/>
        </authorList>
    </citation>
    <scope>NUCLEOTIDE SEQUENCE [LARGE SCALE GENOMIC DNA]</scope>
    <source>
        <strain evidence="5">CGMCC 4.1437</strain>
    </source>
</reference>
<evidence type="ECO:0000313" key="4">
    <source>
        <dbReference type="EMBL" id="MFC5665089.1"/>
    </source>
</evidence>
<dbReference type="InterPro" id="IPR036291">
    <property type="entry name" value="NAD(P)-bd_dom_sf"/>
</dbReference>
<dbReference type="Proteomes" id="UP001595975">
    <property type="component" value="Unassembled WGS sequence"/>
</dbReference>
<keyword evidence="2" id="KW-0812">Transmembrane</keyword>